<organism evidence="3 4">
    <name type="scientific">Amycolatopsis rhabdoformis</name>
    <dbReference type="NCBI Taxonomy" id="1448059"/>
    <lineage>
        <taxon>Bacteria</taxon>
        <taxon>Bacillati</taxon>
        <taxon>Actinomycetota</taxon>
        <taxon>Actinomycetes</taxon>
        <taxon>Pseudonocardiales</taxon>
        <taxon>Pseudonocardiaceae</taxon>
        <taxon>Amycolatopsis</taxon>
    </lineage>
</organism>
<evidence type="ECO:0000313" key="4">
    <source>
        <dbReference type="Proteomes" id="UP001330812"/>
    </source>
</evidence>
<dbReference type="InterPro" id="IPR000073">
    <property type="entry name" value="AB_hydrolase_1"/>
</dbReference>
<name>A0ABZ1I512_9PSEU</name>
<gene>
    <name evidence="3" type="ORF">VSH64_43095</name>
</gene>
<sequence>MTTFQRLRDPAREHRFVAGDGAALHVEASGPADAAVTVVLVHGWTQDHRTWDAVVGHLGPATRVVRYDLRGHGGSSPARRGTATIPRLADDLAELIAERVPSGPIVLAGHSMGGMTIMALAERHPDLVRSRVTGVAFVATSSGQMDRITLGLPGLAGSMSARFERRLAKALAHRKGERLPLSPAMVRSGARFLVFGDKPARGDVTSVVDQLLCAHPASLGEFQDAISVHDCRVALRALRTVPAVVLAGEKDRLCPLPHAKVIADELPDAEFVRYPGAGHMLPQERAAEVAARISALLPPKSLRGKGFQR</sequence>
<proteinExistence type="predicted"/>
<dbReference type="SUPFAM" id="SSF53474">
    <property type="entry name" value="alpha/beta-Hydrolases"/>
    <property type="match status" value="1"/>
</dbReference>
<dbReference type="GO" id="GO:0016787">
    <property type="term" value="F:hydrolase activity"/>
    <property type="evidence" value="ECO:0007669"/>
    <property type="project" value="UniProtKB-KW"/>
</dbReference>
<keyword evidence="4" id="KW-1185">Reference proteome</keyword>
<dbReference type="PANTHER" id="PTHR43798:SF31">
    <property type="entry name" value="AB HYDROLASE SUPERFAMILY PROTEIN YCLE"/>
    <property type="match status" value="1"/>
</dbReference>
<dbReference type="Pfam" id="PF00561">
    <property type="entry name" value="Abhydrolase_1"/>
    <property type="match status" value="1"/>
</dbReference>
<keyword evidence="1 3" id="KW-0378">Hydrolase</keyword>
<dbReference type="EMBL" id="CP142149">
    <property type="protein sequence ID" value="WSE29519.1"/>
    <property type="molecule type" value="Genomic_DNA"/>
</dbReference>
<evidence type="ECO:0000256" key="1">
    <source>
        <dbReference type="ARBA" id="ARBA00022801"/>
    </source>
</evidence>
<reference evidence="3 4" key="1">
    <citation type="journal article" date="2015" name="Int. J. Syst. Evol. Microbiol.">
        <title>Amycolatopsis rhabdoformis sp. nov., an actinomycete isolated from a tropical forest soil.</title>
        <authorList>
            <person name="Souza W.R."/>
            <person name="Silva R.E."/>
            <person name="Goodfellow M."/>
            <person name="Busarakam K."/>
            <person name="Figueiro F.S."/>
            <person name="Ferreira D."/>
            <person name="Rodrigues-Filho E."/>
            <person name="Moraes L.A.B."/>
            <person name="Zucchi T.D."/>
        </authorList>
    </citation>
    <scope>NUCLEOTIDE SEQUENCE [LARGE SCALE GENOMIC DNA]</scope>
    <source>
        <strain evidence="3 4">NCIMB 14900</strain>
    </source>
</reference>
<dbReference type="InterPro" id="IPR029058">
    <property type="entry name" value="AB_hydrolase_fold"/>
</dbReference>
<evidence type="ECO:0000259" key="2">
    <source>
        <dbReference type="Pfam" id="PF00561"/>
    </source>
</evidence>
<dbReference type="RefSeq" id="WP_326568479.1">
    <property type="nucleotide sequence ID" value="NZ_CP142149.1"/>
</dbReference>
<dbReference type="InterPro" id="IPR050266">
    <property type="entry name" value="AB_hydrolase_sf"/>
</dbReference>
<accession>A0ABZ1I512</accession>
<evidence type="ECO:0000313" key="3">
    <source>
        <dbReference type="EMBL" id="WSE29519.1"/>
    </source>
</evidence>
<feature type="domain" description="AB hydrolase-1" evidence="2">
    <location>
        <begin position="37"/>
        <end position="281"/>
    </location>
</feature>
<dbReference type="Gene3D" id="3.40.50.1820">
    <property type="entry name" value="alpha/beta hydrolase"/>
    <property type="match status" value="1"/>
</dbReference>
<protein>
    <submittedName>
        <fullName evidence="3">Alpha/beta hydrolase</fullName>
    </submittedName>
</protein>
<dbReference type="Proteomes" id="UP001330812">
    <property type="component" value="Chromosome"/>
</dbReference>
<dbReference type="PANTHER" id="PTHR43798">
    <property type="entry name" value="MONOACYLGLYCEROL LIPASE"/>
    <property type="match status" value="1"/>
</dbReference>